<name>A0AAV7F9I7_ARIFI</name>
<comment type="pathway">
    <text evidence="3">Glycerolipid metabolism; triacylglycerol biosynthesis.</text>
</comment>
<evidence type="ECO:0000256" key="5">
    <source>
        <dbReference type="ARBA" id="ARBA00022679"/>
    </source>
</evidence>
<evidence type="ECO:0000256" key="6">
    <source>
        <dbReference type="ARBA" id="ARBA00022824"/>
    </source>
</evidence>
<gene>
    <name evidence="13" type="ORF">H6P81_001777</name>
</gene>
<sequence length="365" mass="41227">MEEVVAMEPFREGKPLWELHLFNYPTSHAASSVILKLQHALGDGYSLMSAMLSCAERADYPSRPFTFPSSSSKPCFGKEQRITTTRFWRIWDTAVKVWRTTSDLGWRLLNVTRREDDRSAIRSGNPGIVSVPVISPRIVLSLDRIREVKNRVGSTVNDVVTGMIFYGLHLYNHKMGCDLEGRRMTLLMALNTRITKEFQSVKEMVEAKTWGNESTLVQVPIPSCADVENADPLNFVLEAKKIINKKKKSMMPFMMTRLLKLLWNLKGPEAVSLYYKDFVNNSSLVMSNMIGPKEKIKLADQELKNVCFFLTGLPNSVVASVMSYNGQMTVAMTIEKGFIDPKLLVACMHEAFERISDSANIGMHA</sequence>
<reference evidence="13 14" key="1">
    <citation type="submission" date="2021-07" db="EMBL/GenBank/DDBJ databases">
        <title>The Aristolochia fimbriata genome: insights into angiosperm evolution, floral development and chemical biosynthesis.</title>
        <authorList>
            <person name="Jiao Y."/>
        </authorList>
    </citation>
    <scope>NUCLEOTIDE SEQUENCE [LARGE SCALE GENOMIC DNA]</scope>
    <source>
        <strain evidence="13">IBCAS-2021</strain>
        <tissue evidence="13">Leaf</tissue>
    </source>
</reference>
<evidence type="ECO:0000313" key="13">
    <source>
        <dbReference type="EMBL" id="KAG9457269.1"/>
    </source>
</evidence>
<evidence type="ECO:0000256" key="7">
    <source>
        <dbReference type="ARBA" id="ARBA00023315"/>
    </source>
</evidence>
<keyword evidence="5" id="KW-0808">Transferase</keyword>
<evidence type="ECO:0008006" key="15">
    <source>
        <dbReference type="Google" id="ProtNLM"/>
    </source>
</evidence>
<comment type="subcellular location">
    <subcellularLocation>
        <location evidence="1">Cell membrane</location>
        <topology evidence="1">Single-pass membrane protein</topology>
    </subcellularLocation>
    <subcellularLocation>
        <location evidence="2">Endoplasmic reticulum membrane</location>
    </subcellularLocation>
</comment>
<evidence type="ECO:0000256" key="9">
    <source>
        <dbReference type="ARBA" id="ARBA00047604"/>
    </source>
</evidence>
<feature type="domain" description="O-acyltransferase WSD1 C-terminal" evidence="12">
    <location>
        <begin position="210"/>
        <end position="355"/>
    </location>
</feature>
<organism evidence="13 14">
    <name type="scientific">Aristolochia fimbriata</name>
    <name type="common">White veined hardy Dutchman's pipe vine</name>
    <dbReference type="NCBI Taxonomy" id="158543"/>
    <lineage>
        <taxon>Eukaryota</taxon>
        <taxon>Viridiplantae</taxon>
        <taxon>Streptophyta</taxon>
        <taxon>Embryophyta</taxon>
        <taxon>Tracheophyta</taxon>
        <taxon>Spermatophyta</taxon>
        <taxon>Magnoliopsida</taxon>
        <taxon>Magnoliidae</taxon>
        <taxon>Piperales</taxon>
        <taxon>Aristolochiaceae</taxon>
        <taxon>Aristolochia</taxon>
    </lineage>
</organism>
<dbReference type="AlphaFoldDB" id="A0AAV7F9I7"/>
<evidence type="ECO:0000256" key="8">
    <source>
        <dbReference type="ARBA" id="ARBA00024360"/>
    </source>
</evidence>
<dbReference type="Proteomes" id="UP000825729">
    <property type="component" value="Unassembled WGS sequence"/>
</dbReference>
<dbReference type="EMBL" id="JAINDJ010000002">
    <property type="protein sequence ID" value="KAG9457269.1"/>
    <property type="molecule type" value="Genomic_DNA"/>
</dbReference>
<dbReference type="Pfam" id="PF06974">
    <property type="entry name" value="WS_DGAT_C"/>
    <property type="match status" value="1"/>
</dbReference>
<dbReference type="GO" id="GO:0019432">
    <property type="term" value="P:triglyceride biosynthetic process"/>
    <property type="evidence" value="ECO:0007669"/>
    <property type="project" value="TreeGrafter"/>
</dbReference>
<dbReference type="Pfam" id="PF03007">
    <property type="entry name" value="WS_DGAT_cat"/>
    <property type="match status" value="1"/>
</dbReference>
<dbReference type="GO" id="GO:0005789">
    <property type="term" value="C:endoplasmic reticulum membrane"/>
    <property type="evidence" value="ECO:0007669"/>
    <property type="project" value="UniProtKB-SubCell"/>
</dbReference>
<proteinExistence type="inferred from homology"/>
<evidence type="ECO:0000256" key="2">
    <source>
        <dbReference type="ARBA" id="ARBA00004586"/>
    </source>
</evidence>
<comment type="catalytic activity">
    <reaction evidence="10">
        <text>an acyl-CoA + a 1,2-diacyl-sn-glycerol = a triacyl-sn-glycerol + CoA</text>
        <dbReference type="Rhea" id="RHEA:10868"/>
        <dbReference type="ChEBI" id="CHEBI:17815"/>
        <dbReference type="ChEBI" id="CHEBI:57287"/>
        <dbReference type="ChEBI" id="CHEBI:58342"/>
        <dbReference type="ChEBI" id="CHEBI:64615"/>
        <dbReference type="EC" id="2.3.1.20"/>
    </reaction>
</comment>
<evidence type="ECO:0000256" key="3">
    <source>
        <dbReference type="ARBA" id="ARBA00004771"/>
    </source>
</evidence>
<dbReference type="GO" id="GO:0004144">
    <property type="term" value="F:diacylglycerol O-acyltransferase activity"/>
    <property type="evidence" value="ECO:0007669"/>
    <property type="project" value="UniProtKB-EC"/>
</dbReference>
<comment type="similarity">
    <text evidence="8">In the N-terminal section; belongs to the long-chain O-acyltransferase family.</text>
</comment>
<feature type="domain" description="O-acyltransferase WSD1-like N-terminal" evidence="11">
    <location>
        <begin position="8"/>
        <end position="160"/>
    </location>
</feature>
<protein>
    <recommendedName>
        <fullName evidence="15">Diacylglycerol O-acyltransferase</fullName>
    </recommendedName>
</protein>
<comment type="catalytic activity">
    <reaction evidence="9">
        <text>a long chain fatty alcohol + a fatty acyl-CoA = a long-chain alcohol wax ester + CoA</text>
        <dbReference type="Rhea" id="RHEA:38443"/>
        <dbReference type="ChEBI" id="CHEBI:17135"/>
        <dbReference type="ChEBI" id="CHEBI:57287"/>
        <dbReference type="ChEBI" id="CHEBI:77636"/>
        <dbReference type="ChEBI" id="CHEBI:235323"/>
        <dbReference type="EC" id="2.3.1.75"/>
    </reaction>
</comment>
<accession>A0AAV7F9I7</accession>
<comment type="pathway">
    <text evidence="4">Lipid metabolism.</text>
</comment>
<keyword evidence="7" id="KW-0012">Acyltransferase</keyword>
<dbReference type="PANTHER" id="PTHR31650:SF34">
    <property type="entry name" value="O-ACYLTRANSFERASE WSD1-LIKE ISOFORM X1"/>
    <property type="match status" value="1"/>
</dbReference>
<evidence type="ECO:0000313" key="14">
    <source>
        <dbReference type="Proteomes" id="UP000825729"/>
    </source>
</evidence>
<dbReference type="InterPro" id="IPR045034">
    <property type="entry name" value="O-acyltransferase_WSD1-like"/>
</dbReference>
<dbReference type="InterPro" id="IPR009721">
    <property type="entry name" value="O-acyltransferase_WSD1_C"/>
</dbReference>
<dbReference type="GO" id="GO:0047196">
    <property type="term" value="F:long-chain-alcohol O-fatty-acyltransferase activity"/>
    <property type="evidence" value="ECO:0007669"/>
    <property type="project" value="UniProtKB-EC"/>
</dbReference>
<evidence type="ECO:0000256" key="1">
    <source>
        <dbReference type="ARBA" id="ARBA00004162"/>
    </source>
</evidence>
<evidence type="ECO:0000256" key="10">
    <source>
        <dbReference type="ARBA" id="ARBA00048109"/>
    </source>
</evidence>
<evidence type="ECO:0000259" key="12">
    <source>
        <dbReference type="Pfam" id="PF06974"/>
    </source>
</evidence>
<dbReference type="InterPro" id="IPR004255">
    <property type="entry name" value="O-acyltransferase_WSD1_N"/>
</dbReference>
<dbReference type="PANTHER" id="PTHR31650">
    <property type="entry name" value="O-ACYLTRANSFERASE (WSD1-LIKE) FAMILY PROTEIN"/>
    <property type="match status" value="1"/>
</dbReference>
<evidence type="ECO:0000259" key="11">
    <source>
        <dbReference type="Pfam" id="PF03007"/>
    </source>
</evidence>
<dbReference type="GO" id="GO:0005886">
    <property type="term" value="C:plasma membrane"/>
    <property type="evidence" value="ECO:0007669"/>
    <property type="project" value="UniProtKB-SubCell"/>
</dbReference>
<keyword evidence="6" id="KW-0256">Endoplasmic reticulum</keyword>
<evidence type="ECO:0000256" key="4">
    <source>
        <dbReference type="ARBA" id="ARBA00005189"/>
    </source>
</evidence>
<keyword evidence="14" id="KW-1185">Reference proteome</keyword>
<comment type="caution">
    <text evidence="13">The sequence shown here is derived from an EMBL/GenBank/DDBJ whole genome shotgun (WGS) entry which is preliminary data.</text>
</comment>